<evidence type="ECO:0000313" key="2">
    <source>
        <dbReference type="Proteomes" id="UP000076532"/>
    </source>
</evidence>
<dbReference type="GO" id="GO:0030674">
    <property type="term" value="F:protein-macromolecule adaptor activity"/>
    <property type="evidence" value="ECO:0007669"/>
    <property type="project" value="TreeGrafter"/>
</dbReference>
<protein>
    <submittedName>
        <fullName evidence="1">Uncharacterized protein</fullName>
    </submittedName>
</protein>
<dbReference type="InterPro" id="IPR038966">
    <property type="entry name" value="TMA17"/>
</dbReference>
<gene>
    <name evidence="1" type="ORF">FIBSPDRAFT_943943</name>
</gene>
<sequence length="136" mass="15050">MDYTPRYPQPFSLEQAIHLEVPIISEEITRLQHSLQHLKSTQEELREYVASESQPDPELVAAIVENEGVIGSQEERITILRLALSHKGIPTSNHYNLSPQIAHATPSPIPNGITARSLSTAANPAIEEDDEDGVHL</sequence>
<keyword evidence="2" id="KW-1185">Reference proteome</keyword>
<dbReference type="OrthoDB" id="548474at2759"/>
<dbReference type="PANTHER" id="PTHR40422">
    <property type="entry name" value="TRANSLATION MACHINERY-ASSOCIATED PROTEIN 17"/>
    <property type="match status" value="1"/>
</dbReference>
<dbReference type="STRING" id="436010.A0A166VR00"/>
<dbReference type="AlphaFoldDB" id="A0A166VR00"/>
<accession>A0A166VR00</accession>
<evidence type="ECO:0000313" key="1">
    <source>
        <dbReference type="EMBL" id="KZP32978.1"/>
    </source>
</evidence>
<dbReference type="PANTHER" id="PTHR40422:SF1">
    <property type="entry name" value="TRANSLATION MACHINERY-ASSOCIATED PROTEIN 17"/>
    <property type="match status" value="1"/>
</dbReference>
<reference evidence="1 2" key="1">
    <citation type="journal article" date="2016" name="Mol. Biol. Evol.">
        <title>Comparative Genomics of Early-Diverging Mushroom-Forming Fungi Provides Insights into the Origins of Lignocellulose Decay Capabilities.</title>
        <authorList>
            <person name="Nagy L.G."/>
            <person name="Riley R."/>
            <person name="Tritt A."/>
            <person name="Adam C."/>
            <person name="Daum C."/>
            <person name="Floudas D."/>
            <person name="Sun H."/>
            <person name="Yadav J.S."/>
            <person name="Pangilinan J."/>
            <person name="Larsson K.H."/>
            <person name="Matsuura K."/>
            <person name="Barry K."/>
            <person name="Labutti K."/>
            <person name="Kuo R."/>
            <person name="Ohm R.A."/>
            <person name="Bhattacharya S.S."/>
            <person name="Shirouzu T."/>
            <person name="Yoshinaga Y."/>
            <person name="Martin F.M."/>
            <person name="Grigoriev I.V."/>
            <person name="Hibbett D.S."/>
        </authorList>
    </citation>
    <scope>NUCLEOTIDE SEQUENCE [LARGE SCALE GENOMIC DNA]</scope>
    <source>
        <strain evidence="1 2">CBS 109695</strain>
    </source>
</reference>
<organism evidence="1 2">
    <name type="scientific">Athelia psychrophila</name>
    <dbReference type="NCBI Taxonomy" id="1759441"/>
    <lineage>
        <taxon>Eukaryota</taxon>
        <taxon>Fungi</taxon>
        <taxon>Dikarya</taxon>
        <taxon>Basidiomycota</taxon>
        <taxon>Agaricomycotina</taxon>
        <taxon>Agaricomycetes</taxon>
        <taxon>Agaricomycetidae</taxon>
        <taxon>Atheliales</taxon>
        <taxon>Atheliaceae</taxon>
        <taxon>Athelia</taxon>
    </lineage>
</organism>
<name>A0A166VR00_9AGAM</name>
<dbReference type="Proteomes" id="UP000076532">
    <property type="component" value="Unassembled WGS sequence"/>
</dbReference>
<dbReference type="EMBL" id="KV417484">
    <property type="protein sequence ID" value="KZP32978.1"/>
    <property type="molecule type" value="Genomic_DNA"/>
</dbReference>
<proteinExistence type="predicted"/>
<dbReference type="GO" id="GO:0070682">
    <property type="term" value="P:proteasome regulatory particle assembly"/>
    <property type="evidence" value="ECO:0007669"/>
    <property type="project" value="InterPro"/>
</dbReference>